<dbReference type="EMBL" id="PKMF04000895">
    <property type="protein sequence ID" value="KAK7817172.1"/>
    <property type="molecule type" value="Genomic_DNA"/>
</dbReference>
<proteinExistence type="predicted"/>
<dbReference type="Proteomes" id="UP000237347">
    <property type="component" value="Unassembled WGS sequence"/>
</dbReference>
<keyword evidence="2" id="KW-1185">Reference proteome</keyword>
<accession>A0AAW0IS51</accession>
<sequence>MQTGFVDDIHIHIHAPDLIQNNDEVFDFALSTLLLPLAALEYYQYGLGISRELLRFSLELTTLRAKSHHHFQT</sequence>
<protein>
    <submittedName>
        <fullName evidence="1">Uncharacterized protein</fullName>
    </submittedName>
</protein>
<evidence type="ECO:0000313" key="2">
    <source>
        <dbReference type="Proteomes" id="UP000237347"/>
    </source>
</evidence>
<reference evidence="1 2" key="1">
    <citation type="journal article" date="2018" name="Sci. Data">
        <title>The draft genome sequence of cork oak.</title>
        <authorList>
            <person name="Ramos A.M."/>
            <person name="Usie A."/>
            <person name="Barbosa P."/>
            <person name="Barros P.M."/>
            <person name="Capote T."/>
            <person name="Chaves I."/>
            <person name="Simoes F."/>
            <person name="Abreu I."/>
            <person name="Carrasquinho I."/>
            <person name="Faro C."/>
            <person name="Guimaraes J.B."/>
            <person name="Mendonca D."/>
            <person name="Nobrega F."/>
            <person name="Rodrigues L."/>
            <person name="Saibo N.J.M."/>
            <person name="Varela M.C."/>
            <person name="Egas C."/>
            <person name="Matos J."/>
            <person name="Miguel C.M."/>
            <person name="Oliveira M.M."/>
            <person name="Ricardo C.P."/>
            <person name="Goncalves S."/>
        </authorList>
    </citation>
    <scope>NUCLEOTIDE SEQUENCE [LARGE SCALE GENOMIC DNA]</scope>
    <source>
        <strain evidence="2">cv. HL8</strain>
    </source>
</reference>
<name>A0AAW0IS51_QUESU</name>
<organism evidence="1 2">
    <name type="scientific">Quercus suber</name>
    <name type="common">Cork oak</name>
    <dbReference type="NCBI Taxonomy" id="58331"/>
    <lineage>
        <taxon>Eukaryota</taxon>
        <taxon>Viridiplantae</taxon>
        <taxon>Streptophyta</taxon>
        <taxon>Embryophyta</taxon>
        <taxon>Tracheophyta</taxon>
        <taxon>Spermatophyta</taxon>
        <taxon>Magnoliopsida</taxon>
        <taxon>eudicotyledons</taxon>
        <taxon>Gunneridae</taxon>
        <taxon>Pentapetalae</taxon>
        <taxon>rosids</taxon>
        <taxon>fabids</taxon>
        <taxon>Fagales</taxon>
        <taxon>Fagaceae</taxon>
        <taxon>Quercus</taxon>
    </lineage>
</organism>
<evidence type="ECO:0000313" key="1">
    <source>
        <dbReference type="EMBL" id="KAK7817172.1"/>
    </source>
</evidence>
<gene>
    <name evidence="1" type="ORF">CFP56_043058</name>
</gene>
<comment type="caution">
    <text evidence="1">The sequence shown here is derived from an EMBL/GenBank/DDBJ whole genome shotgun (WGS) entry which is preliminary data.</text>
</comment>
<dbReference type="AlphaFoldDB" id="A0AAW0IS51"/>